<dbReference type="Proteomes" id="UP000245379">
    <property type="component" value="Unassembled WGS sequence"/>
</dbReference>
<gene>
    <name evidence="2" type="ORF">DHW03_18740</name>
</gene>
<dbReference type="EMBL" id="QGNZ01000006">
    <property type="protein sequence ID" value="PWS25872.1"/>
    <property type="molecule type" value="Genomic_DNA"/>
</dbReference>
<name>A0A317EGT7_9SPHI</name>
<sequence length="86" mass="9879">MGTLTVKLTDFDESVVEAVKNKHNISTKTKALMHCLHINKKHEEQIARLEQERKELLSKLAKYREHSLELLSGIAGLQDLTQTKLR</sequence>
<keyword evidence="1" id="KW-0175">Coiled coil</keyword>
<proteinExistence type="predicted"/>
<dbReference type="AlphaFoldDB" id="A0A317EGT7"/>
<feature type="coiled-coil region" evidence="1">
    <location>
        <begin position="32"/>
        <end position="66"/>
    </location>
</feature>
<keyword evidence="3" id="KW-1185">Reference proteome</keyword>
<evidence type="ECO:0000313" key="3">
    <source>
        <dbReference type="Proteomes" id="UP000245379"/>
    </source>
</evidence>
<comment type="caution">
    <text evidence="2">The sequence shown here is derived from an EMBL/GenBank/DDBJ whole genome shotgun (WGS) entry which is preliminary data.</text>
</comment>
<reference evidence="2 3" key="1">
    <citation type="submission" date="2018-05" db="EMBL/GenBank/DDBJ databases">
        <title>Pedobacter paludis sp. nov., isolated from wetland soil.</title>
        <authorList>
            <person name="Zhang Y."/>
            <person name="Wang G."/>
        </authorList>
    </citation>
    <scope>NUCLEOTIDE SEQUENCE [LARGE SCALE GENOMIC DNA]</scope>
    <source>
        <strain evidence="2 3">KCTC22721</strain>
    </source>
</reference>
<organism evidence="2 3">
    <name type="scientific">Pedobacter yonginense</name>
    <dbReference type="NCBI Taxonomy" id="651869"/>
    <lineage>
        <taxon>Bacteria</taxon>
        <taxon>Pseudomonadati</taxon>
        <taxon>Bacteroidota</taxon>
        <taxon>Sphingobacteriia</taxon>
        <taxon>Sphingobacteriales</taxon>
        <taxon>Sphingobacteriaceae</taxon>
        <taxon>Pedobacter</taxon>
    </lineage>
</organism>
<accession>A0A317EGT7</accession>
<evidence type="ECO:0000256" key="1">
    <source>
        <dbReference type="SAM" id="Coils"/>
    </source>
</evidence>
<evidence type="ECO:0000313" key="2">
    <source>
        <dbReference type="EMBL" id="PWS25872.1"/>
    </source>
</evidence>
<protein>
    <submittedName>
        <fullName evidence="2">Uncharacterized protein</fullName>
    </submittedName>
</protein>